<reference evidence="1 2" key="1">
    <citation type="journal article" date="2018" name="PLoS Genet.">
        <title>Population sequencing reveals clonal diversity and ancestral inbreeding in the grapevine cultivar Chardonnay.</title>
        <authorList>
            <person name="Roach M.J."/>
            <person name="Johnson D.L."/>
            <person name="Bohlmann J."/>
            <person name="van Vuuren H.J."/>
            <person name="Jones S.J."/>
            <person name="Pretorius I.S."/>
            <person name="Schmidt S.A."/>
            <person name="Borneman A.R."/>
        </authorList>
    </citation>
    <scope>NUCLEOTIDE SEQUENCE [LARGE SCALE GENOMIC DNA]</scope>
    <source>
        <strain evidence="2">cv. Chardonnay</strain>
        <tissue evidence="1">Leaf</tissue>
    </source>
</reference>
<dbReference type="AlphaFoldDB" id="A0A438IAS8"/>
<proteinExistence type="predicted"/>
<name>A0A438IAS8_VITVI</name>
<sequence>MPMFSFSSKSRGFKIGFKICHKNISEFPSLDEWIGKIDDSYKILSNKEISRKEKSTALPISDFTNCCDFNADSPQNNVSVPNALIFESQANQDAIFPSSTPVDSLPNMEGISTHLDIHDVKCSDSSSHISLQEALKDPCWIAAMEEELSALNTNDT</sequence>
<gene>
    <name evidence="1" type="ORF">CK203_043448</name>
</gene>
<evidence type="ECO:0000313" key="1">
    <source>
        <dbReference type="EMBL" id="RVW93769.1"/>
    </source>
</evidence>
<comment type="caution">
    <text evidence="1">The sequence shown here is derived from an EMBL/GenBank/DDBJ whole genome shotgun (WGS) entry which is preliminary data.</text>
</comment>
<protein>
    <submittedName>
        <fullName evidence="1">Uncharacterized protein</fullName>
    </submittedName>
</protein>
<accession>A0A438IAS8</accession>
<evidence type="ECO:0000313" key="2">
    <source>
        <dbReference type="Proteomes" id="UP000288805"/>
    </source>
</evidence>
<organism evidence="1 2">
    <name type="scientific">Vitis vinifera</name>
    <name type="common">Grape</name>
    <dbReference type="NCBI Taxonomy" id="29760"/>
    <lineage>
        <taxon>Eukaryota</taxon>
        <taxon>Viridiplantae</taxon>
        <taxon>Streptophyta</taxon>
        <taxon>Embryophyta</taxon>
        <taxon>Tracheophyta</taxon>
        <taxon>Spermatophyta</taxon>
        <taxon>Magnoliopsida</taxon>
        <taxon>eudicotyledons</taxon>
        <taxon>Gunneridae</taxon>
        <taxon>Pentapetalae</taxon>
        <taxon>rosids</taxon>
        <taxon>Vitales</taxon>
        <taxon>Vitaceae</taxon>
        <taxon>Viteae</taxon>
        <taxon>Vitis</taxon>
    </lineage>
</organism>
<dbReference type="Proteomes" id="UP000288805">
    <property type="component" value="Unassembled WGS sequence"/>
</dbReference>
<dbReference type="EMBL" id="QGNW01000127">
    <property type="protein sequence ID" value="RVW93769.1"/>
    <property type="molecule type" value="Genomic_DNA"/>
</dbReference>